<sequence>MEHGATVLAVELSKERTAQDVEWRLGGELLEELLKRSEPMDRRLAARAARFDVDVHQPHRVAVFETGNDDVDVRAMRVASARVLADQPRAVLVTALPPGRVVLAVPRSMDGSVESLLRALSVAGGGCAVG</sequence>
<dbReference type="AlphaFoldDB" id="A0A4R2JU73"/>
<reference evidence="2 3" key="1">
    <citation type="submission" date="2019-03" db="EMBL/GenBank/DDBJ databases">
        <title>Genomic Encyclopedia of Type Strains, Phase IV (KMG-IV): sequencing the most valuable type-strain genomes for metagenomic binning, comparative biology and taxonomic classification.</title>
        <authorList>
            <person name="Goeker M."/>
        </authorList>
    </citation>
    <scope>NUCLEOTIDE SEQUENCE [LARGE SCALE GENOMIC DNA]</scope>
    <source>
        <strain evidence="2 3">DSM 45934</strain>
    </source>
</reference>
<evidence type="ECO:0000259" key="1">
    <source>
        <dbReference type="Pfam" id="PF17853"/>
    </source>
</evidence>
<keyword evidence="3" id="KW-1185">Reference proteome</keyword>
<comment type="caution">
    <text evidence="2">The sequence shown here is derived from an EMBL/GenBank/DDBJ whole genome shotgun (WGS) entry which is preliminary data.</text>
</comment>
<feature type="domain" description="CdaR GGDEF-like" evidence="1">
    <location>
        <begin position="41"/>
        <end position="126"/>
    </location>
</feature>
<gene>
    <name evidence="2" type="ORF">EV192_103397</name>
</gene>
<proteinExistence type="predicted"/>
<evidence type="ECO:0000313" key="3">
    <source>
        <dbReference type="Proteomes" id="UP000295680"/>
    </source>
</evidence>
<evidence type="ECO:0000313" key="2">
    <source>
        <dbReference type="EMBL" id="TCO60816.1"/>
    </source>
</evidence>
<dbReference type="Proteomes" id="UP000295680">
    <property type="component" value="Unassembled WGS sequence"/>
</dbReference>
<dbReference type="Pfam" id="PF17853">
    <property type="entry name" value="GGDEF_2"/>
    <property type="match status" value="1"/>
</dbReference>
<accession>A0A4R2JU73</accession>
<name>A0A4R2JU73_9PSEU</name>
<organism evidence="2 3">
    <name type="scientific">Actinocrispum wychmicini</name>
    <dbReference type="NCBI Taxonomy" id="1213861"/>
    <lineage>
        <taxon>Bacteria</taxon>
        <taxon>Bacillati</taxon>
        <taxon>Actinomycetota</taxon>
        <taxon>Actinomycetes</taxon>
        <taxon>Pseudonocardiales</taxon>
        <taxon>Pseudonocardiaceae</taxon>
        <taxon>Actinocrispum</taxon>
    </lineage>
</organism>
<protein>
    <recommendedName>
        <fullName evidence="1">CdaR GGDEF-like domain-containing protein</fullName>
    </recommendedName>
</protein>
<dbReference type="EMBL" id="SLWS01000003">
    <property type="protein sequence ID" value="TCO60816.1"/>
    <property type="molecule type" value="Genomic_DNA"/>
</dbReference>
<dbReference type="InterPro" id="IPR041522">
    <property type="entry name" value="CdaR_GGDEF"/>
</dbReference>